<evidence type="ECO:0000256" key="1">
    <source>
        <dbReference type="ARBA" id="ARBA00022801"/>
    </source>
</evidence>
<evidence type="ECO:0000313" key="6">
    <source>
        <dbReference type="Proteomes" id="UP000694287"/>
    </source>
</evidence>
<evidence type="ECO:0000313" key="5">
    <source>
        <dbReference type="EMBL" id="MBW0135061.1"/>
    </source>
</evidence>
<feature type="region of interest" description="Disordered" evidence="2">
    <location>
        <begin position="343"/>
        <end position="365"/>
    </location>
</feature>
<feature type="compositionally biased region" description="Polar residues" evidence="2">
    <location>
        <begin position="356"/>
        <end position="365"/>
    </location>
</feature>
<name>A0ABS6US29_9PSEU</name>
<dbReference type="Pfam" id="PF00150">
    <property type="entry name" value="Cellulase"/>
    <property type="match status" value="1"/>
</dbReference>
<proteinExistence type="predicted"/>
<keyword evidence="6" id="KW-1185">Reference proteome</keyword>
<dbReference type="PANTHER" id="PTHR31451">
    <property type="match status" value="1"/>
</dbReference>
<protein>
    <submittedName>
        <fullName evidence="5">Cellulase family glycosylhydrolase</fullName>
    </submittedName>
</protein>
<evidence type="ECO:0000259" key="4">
    <source>
        <dbReference type="Pfam" id="PF00150"/>
    </source>
</evidence>
<evidence type="ECO:0000256" key="2">
    <source>
        <dbReference type="SAM" id="MobiDB-lite"/>
    </source>
</evidence>
<dbReference type="InterPro" id="IPR045053">
    <property type="entry name" value="MAN-like"/>
</dbReference>
<organism evidence="5 6">
    <name type="scientific">Pseudonocardia abyssalis</name>
    <dbReference type="NCBI Taxonomy" id="2792008"/>
    <lineage>
        <taxon>Bacteria</taxon>
        <taxon>Bacillati</taxon>
        <taxon>Actinomycetota</taxon>
        <taxon>Actinomycetes</taxon>
        <taxon>Pseudonocardiales</taxon>
        <taxon>Pseudonocardiaceae</taxon>
        <taxon>Pseudonocardia</taxon>
    </lineage>
</organism>
<keyword evidence="3" id="KW-1133">Transmembrane helix</keyword>
<keyword evidence="1" id="KW-0378">Hydrolase</keyword>
<dbReference type="InterPro" id="IPR001547">
    <property type="entry name" value="Glyco_hydro_5"/>
</dbReference>
<dbReference type="RefSeq" id="WP_218601518.1">
    <property type="nucleotide sequence ID" value="NZ_JADQDJ010000024.1"/>
</dbReference>
<reference evidence="5 6" key="1">
    <citation type="submission" date="2020-11" db="EMBL/GenBank/DDBJ databases">
        <title>Pseudonocardia abyssalis sp. nov. and Pseudonocardia oceani sp. nov., description and phylogenomic analysis of two novel actinomycetes isolated from the deep Southern Ocean.</title>
        <authorList>
            <person name="Parra J."/>
        </authorList>
    </citation>
    <scope>NUCLEOTIDE SEQUENCE [LARGE SCALE GENOMIC DNA]</scope>
    <source>
        <strain evidence="5 6">KRD-168</strain>
    </source>
</reference>
<sequence>MMDRPDLNPEAPTTPLQVPWARRRAPVLVGAAATFTAIVIVLLATTVIRGSWGGWDSATPPSDGRGSTLPITVDGDRIVRGGEPWWFLGYNSFVWSGNCGNDDERMSAEDIDDWFSTMRDDGHGAVRLFFFEGWDIERLDAAVESAKRHGLYVTITLDDAIAGCGTNDKDEAWFADQAERDAYEQHMTTLLERYRGESTIAWFEYFNEPDPDLDELRDFYDEMGAAAASVDPDRLFASGTIAPYDSPGSYRNVHESEGVDIASLHEYDENEVESNHGPDALAGAAGKPVIVGEFGLYASPDGGDCERSFTERAEQIRAKAQAYTSGAGYAGALAWAWQPGGDDDCEYGNLDEDTASQDVLRSFSP</sequence>
<dbReference type="Proteomes" id="UP000694287">
    <property type="component" value="Unassembled WGS sequence"/>
</dbReference>
<keyword evidence="3" id="KW-0812">Transmembrane</keyword>
<feature type="compositionally biased region" description="Acidic residues" evidence="2">
    <location>
        <begin position="343"/>
        <end position="355"/>
    </location>
</feature>
<feature type="domain" description="Glycoside hydrolase family 5" evidence="4">
    <location>
        <begin position="136"/>
        <end position="316"/>
    </location>
</feature>
<evidence type="ECO:0000256" key="3">
    <source>
        <dbReference type="SAM" id="Phobius"/>
    </source>
</evidence>
<dbReference type="EMBL" id="JADQDK010000001">
    <property type="protein sequence ID" value="MBW0135061.1"/>
    <property type="molecule type" value="Genomic_DNA"/>
</dbReference>
<keyword evidence="3" id="KW-0472">Membrane</keyword>
<accession>A0ABS6US29</accession>
<comment type="caution">
    <text evidence="5">The sequence shown here is derived from an EMBL/GenBank/DDBJ whole genome shotgun (WGS) entry which is preliminary data.</text>
</comment>
<gene>
    <name evidence="5" type="ORF">I4I81_12450</name>
</gene>
<feature type="transmembrane region" description="Helical" evidence="3">
    <location>
        <begin position="25"/>
        <end position="48"/>
    </location>
</feature>